<organism evidence="4 5">
    <name type="scientific">Candidatus Dojkabacteria bacterium</name>
    <dbReference type="NCBI Taxonomy" id="2099670"/>
    <lineage>
        <taxon>Bacteria</taxon>
        <taxon>Candidatus Dojkabacteria</taxon>
    </lineage>
</organism>
<dbReference type="Gene3D" id="1.10.150.520">
    <property type="match status" value="1"/>
</dbReference>
<dbReference type="InterPro" id="IPR051400">
    <property type="entry name" value="HAD-like_hydrolase"/>
</dbReference>
<reference evidence="4 5" key="1">
    <citation type="journal article" date="2020" name="Biotechnol. Biofuels">
        <title>New insights from the biogas microbiome by comprehensive genome-resolved metagenomics of nearly 1600 species originating from multiple anaerobic digesters.</title>
        <authorList>
            <person name="Campanaro S."/>
            <person name="Treu L."/>
            <person name="Rodriguez-R L.M."/>
            <person name="Kovalovszki A."/>
            <person name="Ziels R.M."/>
            <person name="Maus I."/>
            <person name="Zhu X."/>
            <person name="Kougias P.G."/>
            <person name="Basile A."/>
            <person name="Luo G."/>
            <person name="Schluter A."/>
            <person name="Konstantinidis K.T."/>
            <person name="Angelidaki I."/>
        </authorList>
    </citation>
    <scope>NUCLEOTIDE SEQUENCE [LARGE SCALE GENOMIC DNA]</scope>
    <source>
        <strain evidence="4">AS06rmzACSIP_421</strain>
    </source>
</reference>
<name>A0A847ETE7_9BACT</name>
<dbReference type="EMBL" id="JAAZAL010000087">
    <property type="protein sequence ID" value="NLE31097.1"/>
    <property type="molecule type" value="Genomic_DNA"/>
</dbReference>
<dbReference type="Gene3D" id="3.40.50.1000">
    <property type="entry name" value="HAD superfamily/HAD-like"/>
    <property type="match status" value="1"/>
</dbReference>
<dbReference type="InterPro" id="IPR036412">
    <property type="entry name" value="HAD-like_sf"/>
</dbReference>
<dbReference type="PANTHER" id="PTHR46470">
    <property type="entry name" value="N-ACYLNEURAMINATE-9-PHOSPHATASE"/>
    <property type="match status" value="1"/>
</dbReference>
<dbReference type="PANTHER" id="PTHR46470:SF2">
    <property type="entry name" value="GLYCERALDEHYDE 3-PHOSPHATE PHOSPHATASE"/>
    <property type="match status" value="1"/>
</dbReference>
<dbReference type="AlphaFoldDB" id="A0A847ETE7"/>
<sequence>MKNIEKIFNNKTVKFILFDMDRTLVDTATYFDEEMTNAILNIVAKIHPDFPLKKQIKITGEILKLANEIYRRDKLPTLVDTLSLEAIEQYFKKKKVKINNSDISKSLKSLYKEFYITSPLTFPYTVNTLHKINRLGIKMGVYSHAQKGWTKIKVGTIKREYTERYHKNFKLPFFTTKITDSKDKLGWVNAGKHFKLDFKNTLVIGDSLTSDIYPAIQAGYGYVIYLRHNNKKESITANKSIKVYQTKDLGSIFS</sequence>
<dbReference type="Pfam" id="PF00702">
    <property type="entry name" value="Hydrolase"/>
    <property type="match status" value="1"/>
</dbReference>
<evidence type="ECO:0000313" key="4">
    <source>
        <dbReference type="EMBL" id="NLE31097.1"/>
    </source>
</evidence>
<comment type="caution">
    <text evidence="4">The sequence shown here is derived from an EMBL/GenBank/DDBJ whole genome shotgun (WGS) entry which is preliminary data.</text>
</comment>
<evidence type="ECO:0000256" key="1">
    <source>
        <dbReference type="ARBA" id="ARBA00022723"/>
    </source>
</evidence>
<dbReference type="InterPro" id="IPR023214">
    <property type="entry name" value="HAD_sf"/>
</dbReference>
<accession>A0A847ETE7</accession>
<dbReference type="GO" id="GO:0046872">
    <property type="term" value="F:metal ion binding"/>
    <property type="evidence" value="ECO:0007669"/>
    <property type="project" value="UniProtKB-KW"/>
</dbReference>
<evidence type="ECO:0000256" key="3">
    <source>
        <dbReference type="ARBA" id="ARBA00022842"/>
    </source>
</evidence>
<keyword evidence="1" id="KW-0479">Metal-binding</keyword>
<evidence type="ECO:0000256" key="2">
    <source>
        <dbReference type="ARBA" id="ARBA00022801"/>
    </source>
</evidence>
<gene>
    <name evidence="4" type="ORF">GX618_02365</name>
</gene>
<dbReference type="GO" id="GO:0016791">
    <property type="term" value="F:phosphatase activity"/>
    <property type="evidence" value="ECO:0007669"/>
    <property type="project" value="TreeGrafter"/>
</dbReference>
<keyword evidence="3" id="KW-0460">Magnesium</keyword>
<proteinExistence type="predicted"/>
<protein>
    <submittedName>
        <fullName evidence="4">HAD hydrolase-like protein</fullName>
    </submittedName>
</protein>
<dbReference type="SUPFAM" id="SSF56784">
    <property type="entry name" value="HAD-like"/>
    <property type="match status" value="1"/>
</dbReference>
<evidence type="ECO:0000313" key="5">
    <source>
        <dbReference type="Proteomes" id="UP000554004"/>
    </source>
</evidence>
<keyword evidence="2 4" id="KW-0378">Hydrolase</keyword>
<dbReference type="Proteomes" id="UP000554004">
    <property type="component" value="Unassembled WGS sequence"/>
</dbReference>